<evidence type="ECO:0000313" key="6">
    <source>
        <dbReference type="Proteomes" id="UP000318307"/>
    </source>
</evidence>
<dbReference type="AlphaFoldDB" id="A0A562S1Y6"/>
<reference evidence="5 6" key="1">
    <citation type="submission" date="2019-07" db="EMBL/GenBank/DDBJ databases">
        <title>Genome sequencing of 100 strains of the haloalkaliphilic chemolithoautotrophic sulfur-oxidizing bacterium Thioalkalivibrio.</title>
        <authorList>
            <person name="Muyzer G."/>
        </authorList>
    </citation>
    <scope>NUCLEOTIDE SEQUENCE [LARGE SCALE GENOMIC DNA]</scope>
    <source>
        <strain evidence="5 6">ASO4-4</strain>
    </source>
</reference>
<dbReference type="InterPro" id="IPR015890">
    <property type="entry name" value="Chorismate_C"/>
</dbReference>
<evidence type="ECO:0000259" key="3">
    <source>
        <dbReference type="Pfam" id="PF00425"/>
    </source>
</evidence>
<dbReference type="InterPro" id="IPR005802">
    <property type="entry name" value="ADC_synth_comp_1"/>
</dbReference>
<sequence>MDFSFVSRPAGFFSRSFDFEEDFQELAALFQDQRGSMVFLSGGEHPEARIHGFVCQPFLELSWEKDRAVLLSEQGKTESPLPLELLDRVMAACAFGRDEEEGLPFGLFGFFSYDLKNHMENLPDTVLDDLFLPGYRLFAPRLVVWKHRDEKKIRLKALYLENEKPEKALRTLDDFEGILHAFTTFSDKSRKKNLMPHPGTLSSTFTARMYRNAVDRIRDHIGKGEVYQVNLSQRFSLAFKGKAFTLFLKMQEAAPQPFSVFLQAGDFQLASLSPERFLRMKNQRIESHPIKGTRPRGKTAEEDALLKKELEESIKDGAELAMIVDLVRNDLGRIAVTGSVRVDVAARTEVWPHLFHRVAVVSAQVEKGTGPGDILKATFPPGSVTGCPKIRAMELIDELEPRRRHAYTGAMGYLGFNGSMDLNVAIRTVICKDGKAHYSTGGGVVWDSDPEEEYKETLHKAAPFFKAFDLEPGFPEKGKEAELWQDGRFLPLSEAKIMPDTPALRHGRGVFETIALIRGKALHLQEHTERLRASAPEVTGRGLPSVNWEGIIRMLCRKNPEAAERGQVHLMAMDTGNDLLSLTAMLRPLDLPQSRDGRILCLHPEPFYSPMARHKSMAYVFFARAREKAVAAGADEALIQAPDGSLLEGSFSSLLLVSGKNIFIPTGPALPGITRQKAMEYFRSMGFEIHEKKIFFKDLEKAEHLFCFSSLRGPMWVKEVRTMAGFSCSGSGMGLQGEGAKESGDMKGIVSFSAPDKEAFAALRIFLGYDL</sequence>
<dbReference type="SUPFAM" id="SSF56322">
    <property type="entry name" value="ADC synthase"/>
    <property type="match status" value="1"/>
</dbReference>
<comment type="caution">
    <text evidence="5">The sequence shown here is derived from an EMBL/GenBank/DDBJ whole genome shotgun (WGS) entry which is preliminary data.</text>
</comment>
<dbReference type="NCBIfam" id="TIGR00553">
    <property type="entry name" value="pabB"/>
    <property type="match status" value="1"/>
</dbReference>
<dbReference type="SUPFAM" id="SSF56752">
    <property type="entry name" value="D-aminoacid aminotransferase-like PLP-dependent enzymes"/>
    <property type="match status" value="1"/>
</dbReference>
<dbReference type="Gene3D" id="3.60.120.10">
    <property type="entry name" value="Anthranilate synthase"/>
    <property type="match status" value="1"/>
</dbReference>
<dbReference type="GO" id="GO:0046820">
    <property type="term" value="F:4-amino-4-deoxychorismate synthase activity"/>
    <property type="evidence" value="ECO:0007669"/>
    <property type="project" value="UniProtKB-EC"/>
</dbReference>
<dbReference type="Proteomes" id="UP000318307">
    <property type="component" value="Unassembled WGS sequence"/>
</dbReference>
<dbReference type="GO" id="GO:0009396">
    <property type="term" value="P:folic acid-containing compound biosynthetic process"/>
    <property type="evidence" value="ECO:0007669"/>
    <property type="project" value="InterPro"/>
</dbReference>
<keyword evidence="2" id="KW-0808">Transferase</keyword>
<accession>A0A562S1Y6</accession>
<dbReference type="PRINTS" id="PR00095">
    <property type="entry name" value="ANTSNTHASEI"/>
</dbReference>
<dbReference type="PANTHER" id="PTHR11236">
    <property type="entry name" value="AMINOBENZOATE/ANTHRANILATE SYNTHASE"/>
    <property type="match status" value="1"/>
</dbReference>
<dbReference type="GO" id="GO:0000162">
    <property type="term" value="P:L-tryptophan biosynthetic process"/>
    <property type="evidence" value="ECO:0007669"/>
    <property type="project" value="TreeGrafter"/>
</dbReference>
<evidence type="ECO:0000259" key="4">
    <source>
        <dbReference type="Pfam" id="PF04715"/>
    </source>
</evidence>
<evidence type="ECO:0000313" key="5">
    <source>
        <dbReference type="EMBL" id="TWI75337.1"/>
    </source>
</evidence>
<dbReference type="PANTHER" id="PTHR11236:SF50">
    <property type="entry name" value="AMINODEOXYCHORISMATE SYNTHASE COMPONENT 1"/>
    <property type="match status" value="1"/>
</dbReference>
<protein>
    <recommendedName>
        <fullName evidence="1">aminodeoxychorismate synthase</fullName>
        <ecNumber evidence="1">2.6.1.85</ecNumber>
    </recommendedName>
</protein>
<dbReference type="InterPro" id="IPR019999">
    <property type="entry name" value="Anth_synth_I-like"/>
</dbReference>
<gene>
    <name evidence="5" type="ORF">LZ24_00788</name>
</gene>
<dbReference type="InterPro" id="IPR005801">
    <property type="entry name" value="ADC_synthase"/>
</dbReference>
<name>A0A562S1Y6_9BACT</name>
<organism evidence="5 6">
    <name type="scientific">Desulfobotulus alkaliphilus</name>
    <dbReference type="NCBI Taxonomy" id="622671"/>
    <lineage>
        <taxon>Bacteria</taxon>
        <taxon>Pseudomonadati</taxon>
        <taxon>Thermodesulfobacteriota</taxon>
        <taxon>Desulfobacteria</taxon>
        <taxon>Desulfobacterales</taxon>
        <taxon>Desulfobacteraceae</taxon>
        <taxon>Desulfobotulus</taxon>
    </lineage>
</organism>
<dbReference type="RefSeq" id="WP_144682548.1">
    <property type="nucleotide sequence ID" value="NZ_VLLC01000004.1"/>
</dbReference>
<dbReference type="Gene3D" id="3.20.10.10">
    <property type="entry name" value="D-amino Acid Aminotransferase, subunit A, domain 2"/>
    <property type="match status" value="1"/>
</dbReference>
<dbReference type="OrthoDB" id="9803598at2"/>
<dbReference type="InterPro" id="IPR006805">
    <property type="entry name" value="Anth_synth_I_N"/>
</dbReference>
<dbReference type="InterPro" id="IPR043131">
    <property type="entry name" value="BCAT-like_N"/>
</dbReference>
<dbReference type="Pfam" id="PF01063">
    <property type="entry name" value="Aminotran_4"/>
    <property type="match status" value="1"/>
</dbReference>
<feature type="domain" description="Anthranilate synthase component I N-terminal" evidence="4">
    <location>
        <begin position="26"/>
        <end position="152"/>
    </location>
</feature>
<proteinExistence type="predicted"/>
<dbReference type="Pfam" id="PF00425">
    <property type="entry name" value="Chorismate_bind"/>
    <property type="match status" value="1"/>
</dbReference>
<evidence type="ECO:0000256" key="2">
    <source>
        <dbReference type="ARBA" id="ARBA00022679"/>
    </source>
</evidence>
<evidence type="ECO:0000256" key="1">
    <source>
        <dbReference type="ARBA" id="ARBA00013139"/>
    </source>
</evidence>
<dbReference type="EC" id="2.6.1.85" evidence="1"/>
<dbReference type="EMBL" id="VLLC01000004">
    <property type="protein sequence ID" value="TWI75337.1"/>
    <property type="molecule type" value="Genomic_DNA"/>
</dbReference>
<dbReference type="InterPro" id="IPR036038">
    <property type="entry name" value="Aminotransferase-like"/>
</dbReference>
<feature type="domain" description="Chorismate-utilising enzyme C-terminal" evidence="3">
    <location>
        <begin position="209"/>
        <end position="460"/>
    </location>
</feature>
<dbReference type="Gene3D" id="3.30.470.10">
    <property type="match status" value="1"/>
</dbReference>
<keyword evidence="6" id="KW-1185">Reference proteome</keyword>
<dbReference type="Pfam" id="PF04715">
    <property type="entry name" value="Anth_synt_I_N"/>
    <property type="match status" value="1"/>
</dbReference>
<dbReference type="InterPro" id="IPR001544">
    <property type="entry name" value="Aminotrans_IV"/>
</dbReference>
<dbReference type="InterPro" id="IPR043132">
    <property type="entry name" value="BCAT-like_C"/>
</dbReference>